<evidence type="ECO:0000313" key="3">
    <source>
        <dbReference type="Proteomes" id="UP000242180"/>
    </source>
</evidence>
<name>A0A1X2H002_SYNRA</name>
<feature type="region of interest" description="Disordered" evidence="1">
    <location>
        <begin position="1"/>
        <end position="21"/>
    </location>
</feature>
<proteinExistence type="predicted"/>
<dbReference type="Proteomes" id="UP000242180">
    <property type="component" value="Unassembled WGS sequence"/>
</dbReference>
<keyword evidence="3" id="KW-1185">Reference proteome</keyword>
<protein>
    <submittedName>
        <fullName evidence="2">Uncharacterized protein</fullName>
    </submittedName>
</protein>
<organism evidence="2 3">
    <name type="scientific">Syncephalastrum racemosum</name>
    <name type="common">Filamentous fungus</name>
    <dbReference type="NCBI Taxonomy" id="13706"/>
    <lineage>
        <taxon>Eukaryota</taxon>
        <taxon>Fungi</taxon>
        <taxon>Fungi incertae sedis</taxon>
        <taxon>Mucoromycota</taxon>
        <taxon>Mucoromycotina</taxon>
        <taxon>Mucoromycetes</taxon>
        <taxon>Mucorales</taxon>
        <taxon>Syncephalastraceae</taxon>
        <taxon>Syncephalastrum</taxon>
    </lineage>
</organism>
<dbReference type="InParanoid" id="A0A1X2H002"/>
<gene>
    <name evidence="2" type="ORF">BCR43DRAFT_509216</name>
</gene>
<dbReference type="AlphaFoldDB" id="A0A1X2H002"/>
<evidence type="ECO:0000313" key="2">
    <source>
        <dbReference type="EMBL" id="ORY90045.1"/>
    </source>
</evidence>
<dbReference type="EMBL" id="MCGN01000013">
    <property type="protein sequence ID" value="ORY90045.1"/>
    <property type="molecule type" value="Genomic_DNA"/>
</dbReference>
<comment type="caution">
    <text evidence="2">The sequence shown here is derived from an EMBL/GenBank/DDBJ whole genome shotgun (WGS) entry which is preliminary data.</text>
</comment>
<sequence>MDTPLNPVVLDELPPTSPPNTEIESNAGDLINEELMDACEQLHVDNHVTDNIMENTTKWRYTHRTNQELRIQYEELKAEMKRNTVVELHCARNLKRLVNKSRASSRIKSMVYKTIFKQDTNTDEQNAKLARKILKKITIAESAGRTSPAAEHM</sequence>
<evidence type="ECO:0000256" key="1">
    <source>
        <dbReference type="SAM" id="MobiDB-lite"/>
    </source>
</evidence>
<reference evidence="2 3" key="1">
    <citation type="submission" date="2016-07" db="EMBL/GenBank/DDBJ databases">
        <title>Pervasive Adenine N6-methylation of Active Genes in Fungi.</title>
        <authorList>
            <consortium name="DOE Joint Genome Institute"/>
            <person name="Mondo S.J."/>
            <person name="Dannebaum R.O."/>
            <person name="Kuo R.C."/>
            <person name="Labutti K."/>
            <person name="Haridas S."/>
            <person name="Kuo A."/>
            <person name="Salamov A."/>
            <person name="Ahrendt S.R."/>
            <person name="Lipzen A."/>
            <person name="Sullivan W."/>
            <person name="Andreopoulos W.B."/>
            <person name="Clum A."/>
            <person name="Lindquist E."/>
            <person name="Daum C."/>
            <person name="Ramamoorthy G.K."/>
            <person name="Gryganskyi A."/>
            <person name="Culley D."/>
            <person name="Magnuson J.K."/>
            <person name="James T.Y."/>
            <person name="O'Malley M.A."/>
            <person name="Stajich J.E."/>
            <person name="Spatafora J.W."/>
            <person name="Visel A."/>
            <person name="Grigoriev I.V."/>
        </authorList>
    </citation>
    <scope>NUCLEOTIDE SEQUENCE [LARGE SCALE GENOMIC DNA]</scope>
    <source>
        <strain evidence="2 3">NRRL 2496</strain>
    </source>
</reference>
<accession>A0A1X2H002</accession>